<comment type="caution">
    <text evidence="1">The sequence shown here is derived from an EMBL/GenBank/DDBJ whole genome shotgun (WGS) entry which is preliminary data.</text>
</comment>
<evidence type="ECO:0000313" key="2">
    <source>
        <dbReference type="Proteomes" id="UP000799754"/>
    </source>
</evidence>
<evidence type="ECO:0000313" key="1">
    <source>
        <dbReference type="EMBL" id="KAF2631556.1"/>
    </source>
</evidence>
<gene>
    <name evidence="1" type="ORF">BU25DRAFT_454996</name>
</gene>
<dbReference type="EMBL" id="MU006704">
    <property type="protein sequence ID" value="KAF2631556.1"/>
    <property type="molecule type" value="Genomic_DNA"/>
</dbReference>
<sequence>MSDLVYVLTAATEHSGVKLDYINAPVPVGCAQRVNRLKESLKNDVDALKNSIPVSDTKVRRVGRMRR</sequence>
<reference evidence="1" key="1">
    <citation type="journal article" date="2020" name="Stud. Mycol.">
        <title>101 Dothideomycetes genomes: a test case for predicting lifestyles and emergence of pathogens.</title>
        <authorList>
            <person name="Haridas S."/>
            <person name="Albert R."/>
            <person name="Binder M."/>
            <person name="Bloem J."/>
            <person name="Labutti K."/>
            <person name="Salamov A."/>
            <person name="Andreopoulos B."/>
            <person name="Baker S."/>
            <person name="Barry K."/>
            <person name="Bills G."/>
            <person name="Bluhm B."/>
            <person name="Cannon C."/>
            <person name="Castanera R."/>
            <person name="Culley D."/>
            <person name="Daum C."/>
            <person name="Ezra D."/>
            <person name="Gonzalez J."/>
            <person name="Henrissat B."/>
            <person name="Kuo A."/>
            <person name="Liang C."/>
            <person name="Lipzen A."/>
            <person name="Lutzoni F."/>
            <person name="Magnuson J."/>
            <person name="Mondo S."/>
            <person name="Nolan M."/>
            <person name="Ohm R."/>
            <person name="Pangilinan J."/>
            <person name="Park H.-J."/>
            <person name="Ramirez L."/>
            <person name="Alfaro M."/>
            <person name="Sun H."/>
            <person name="Tritt A."/>
            <person name="Yoshinaga Y."/>
            <person name="Zwiers L.-H."/>
            <person name="Turgeon B."/>
            <person name="Goodwin S."/>
            <person name="Spatafora J."/>
            <person name="Crous P."/>
            <person name="Grigoriev I."/>
        </authorList>
    </citation>
    <scope>NUCLEOTIDE SEQUENCE</scope>
    <source>
        <strain evidence="1">CBS 525.71</strain>
    </source>
</reference>
<name>A0ACB6SBN9_9PLEO</name>
<accession>A0ACB6SBN9</accession>
<keyword evidence="2" id="KW-1185">Reference proteome</keyword>
<organism evidence="1 2">
    <name type="scientific">Macroventuria anomochaeta</name>
    <dbReference type="NCBI Taxonomy" id="301207"/>
    <lineage>
        <taxon>Eukaryota</taxon>
        <taxon>Fungi</taxon>
        <taxon>Dikarya</taxon>
        <taxon>Ascomycota</taxon>
        <taxon>Pezizomycotina</taxon>
        <taxon>Dothideomycetes</taxon>
        <taxon>Pleosporomycetidae</taxon>
        <taxon>Pleosporales</taxon>
        <taxon>Pleosporineae</taxon>
        <taxon>Didymellaceae</taxon>
        <taxon>Macroventuria</taxon>
    </lineage>
</organism>
<dbReference type="Proteomes" id="UP000799754">
    <property type="component" value="Unassembled WGS sequence"/>
</dbReference>
<protein>
    <submittedName>
        <fullName evidence="1">Uncharacterized protein</fullName>
    </submittedName>
</protein>
<proteinExistence type="predicted"/>